<feature type="domain" description="CoA carboxyltransferase C-terminal" evidence="4">
    <location>
        <begin position="280"/>
        <end position="522"/>
    </location>
</feature>
<dbReference type="Pfam" id="PF01039">
    <property type="entry name" value="Carboxyl_trans"/>
    <property type="match status" value="1"/>
</dbReference>
<comment type="caution">
    <text evidence="5">The sequence shown here is derived from an EMBL/GenBank/DDBJ whole genome shotgun (WGS) entry which is preliminary data.</text>
</comment>
<evidence type="ECO:0000313" key="5">
    <source>
        <dbReference type="EMBL" id="PSW20301.1"/>
    </source>
</evidence>
<dbReference type="InterPro" id="IPR011763">
    <property type="entry name" value="COA_CT_C"/>
</dbReference>
<evidence type="ECO:0000313" key="6">
    <source>
        <dbReference type="Proteomes" id="UP000241771"/>
    </source>
</evidence>
<dbReference type="InterPro" id="IPR011762">
    <property type="entry name" value="COA_CT_N"/>
</dbReference>
<proteinExistence type="inferred from homology"/>
<protein>
    <submittedName>
        <fullName evidence="5">Methylcrotonoyl-CoA carboxylase</fullName>
    </submittedName>
</protein>
<evidence type="ECO:0000256" key="2">
    <source>
        <dbReference type="ARBA" id="ARBA00046317"/>
    </source>
</evidence>
<dbReference type="PANTHER" id="PTHR22855">
    <property type="entry name" value="ACETYL, PROPIONYL, PYRUVATE, AND GLUTACONYL CARBOXYLASE-RELATED"/>
    <property type="match status" value="1"/>
</dbReference>
<dbReference type="RefSeq" id="WP_107271901.1">
    <property type="nucleotide sequence ID" value="NZ_PYMA01000004.1"/>
</dbReference>
<dbReference type="InterPro" id="IPR029045">
    <property type="entry name" value="ClpP/crotonase-like_dom_sf"/>
</dbReference>
<dbReference type="Gene3D" id="3.90.226.10">
    <property type="entry name" value="2-enoyl-CoA Hydratase, Chain A, domain 1"/>
    <property type="match status" value="2"/>
</dbReference>
<comment type="similarity">
    <text evidence="1">Belongs to the AccD/PCCB family.</text>
</comment>
<accession>A0A2T3NVN8</accession>
<evidence type="ECO:0000259" key="4">
    <source>
        <dbReference type="PROSITE" id="PS50989"/>
    </source>
</evidence>
<dbReference type="GO" id="GO:0006552">
    <property type="term" value="P:L-leucine catabolic process"/>
    <property type="evidence" value="ECO:0007669"/>
    <property type="project" value="TreeGrafter"/>
</dbReference>
<organism evidence="5 6">
    <name type="scientific">Photobacterium sanctipauli</name>
    <dbReference type="NCBI Taxonomy" id="1342794"/>
    <lineage>
        <taxon>Bacteria</taxon>
        <taxon>Pseudomonadati</taxon>
        <taxon>Pseudomonadota</taxon>
        <taxon>Gammaproteobacteria</taxon>
        <taxon>Vibrionales</taxon>
        <taxon>Vibrionaceae</taxon>
        <taxon>Photobacterium</taxon>
    </lineage>
</organism>
<dbReference type="Proteomes" id="UP000241771">
    <property type="component" value="Unassembled WGS sequence"/>
</dbReference>
<sequence>MAIIKSAINRDDKYYQDNYRDMAALVDEFQTHVAKLVQGGGTDAINKQKKKGKLPVRTRIDSLLDAESTFLEIGQFAAWHVYDDDIPCAGVVAGIGRVEGIDCMIIANDPAVKGGTYYPLTVKKHLRAQEIAERCHLPCLYLVDSGGANLPHQAEVFPDRDHFGRIFFNQARMSAKGIPQIAVVLGSCTAGGAYVPAMADVSIIVKEQGTIFLAGPPLVKAATGEIVTAEELGGAYVHCKTSGVADYYAHDEAHALELTKQAVSNCGLAPIAGIKKTSPAPSYPADELFGIVGTDLRKPINIKEVIARIVDNSEFDEFKALYGSTLVCGFAKLYGQQIGIVANNGILFPESAQKGAHFIELCAKRKIPLLFLQNITGFMVGKKMESEGIAKHGAKMVMAVACADVPKFTVIVGGSYGAGNYGMCGRAYDPTMIWMWPNARISVMGGEQAAGVLAQVTKDNKARLGENWSDEEEHAFKQPIRDLYEQQGSPYYASARLWDDGIIDPRQTREIVGQALMASLRAPIEDSTFGIFRM</sequence>
<dbReference type="SUPFAM" id="SSF52096">
    <property type="entry name" value="ClpP/crotonase"/>
    <property type="match status" value="2"/>
</dbReference>
<dbReference type="FunFam" id="3.90.226.10:FF:000007">
    <property type="entry name" value="Methylcrotonoyl-CoA carboxylase subunit beta"/>
    <property type="match status" value="1"/>
</dbReference>
<dbReference type="EMBL" id="PYMA01000004">
    <property type="protein sequence ID" value="PSW20301.1"/>
    <property type="molecule type" value="Genomic_DNA"/>
</dbReference>
<dbReference type="PROSITE" id="PS50980">
    <property type="entry name" value="COA_CT_NTER"/>
    <property type="match status" value="1"/>
</dbReference>
<reference evidence="5 6" key="1">
    <citation type="submission" date="2018-01" db="EMBL/GenBank/DDBJ databases">
        <title>Whole genome sequencing of Histamine producing bacteria.</title>
        <authorList>
            <person name="Butler K."/>
        </authorList>
    </citation>
    <scope>NUCLEOTIDE SEQUENCE [LARGE SCALE GENOMIC DNA]</scope>
    <source>
        <strain evidence="5 6">DSM 100436</strain>
    </source>
</reference>
<gene>
    <name evidence="5" type="ORF">C9I98_09635</name>
</gene>
<dbReference type="AlphaFoldDB" id="A0A2T3NVN8"/>
<keyword evidence="6" id="KW-1185">Reference proteome</keyword>
<feature type="domain" description="CoA carboxyltransferase N-terminal" evidence="3">
    <location>
        <begin position="22"/>
        <end position="278"/>
    </location>
</feature>
<evidence type="ECO:0000256" key="1">
    <source>
        <dbReference type="ARBA" id="ARBA00006102"/>
    </source>
</evidence>
<comment type="pathway">
    <text evidence="2">Amino-acid degradation; L-leucine degradation.</text>
</comment>
<dbReference type="InterPro" id="IPR034733">
    <property type="entry name" value="AcCoA_carboxyl_beta"/>
</dbReference>
<dbReference type="FunFam" id="3.90.226.10:FF:000004">
    <property type="entry name" value="Methylcrotonoyl-CoA carboxylase beta chain"/>
    <property type="match status" value="1"/>
</dbReference>
<dbReference type="InterPro" id="IPR045190">
    <property type="entry name" value="MCCB/AccD1-like"/>
</dbReference>
<evidence type="ECO:0000259" key="3">
    <source>
        <dbReference type="PROSITE" id="PS50980"/>
    </source>
</evidence>
<name>A0A2T3NVN8_9GAMM</name>
<dbReference type="PROSITE" id="PS50989">
    <property type="entry name" value="COA_CT_CTER"/>
    <property type="match status" value="1"/>
</dbReference>
<dbReference type="GO" id="GO:0004485">
    <property type="term" value="F:methylcrotonoyl-CoA carboxylase activity"/>
    <property type="evidence" value="ECO:0007669"/>
    <property type="project" value="TreeGrafter"/>
</dbReference>
<dbReference type="GO" id="GO:1905202">
    <property type="term" value="C:methylcrotonoyl-CoA carboxylase complex"/>
    <property type="evidence" value="ECO:0007669"/>
    <property type="project" value="TreeGrafter"/>
</dbReference>
<dbReference type="PANTHER" id="PTHR22855:SF13">
    <property type="entry name" value="METHYLCROTONOYL-COA CARBOXYLASE BETA CHAIN, MITOCHONDRIAL"/>
    <property type="match status" value="1"/>
</dbReference>